<dbReference type="Proteomes" id="UP000655420">
    <property type="component" value="Unassembled WGS sequence"/>
</dbReference>
<feature type="signal peptide" evidence="1">
    <location>
        <begin position="1"/>
        <end position="23"/>
    </location>
</feature>
<dbReference type="SUPFAM" id="SSF53850">
    <property type="entry name" value="Periplasmic binding protein-like II"/>
    <property type="match status" value="1"/>
</dbReference>
<keyword evidence="3" id="KW-1185">Reference proteome</keyword>
<accession>A0A8J7M8H3</accession>
<dbReference type="NCBIfam" id="TIGR02122">
    <property type="entry name" value="TRAP_TAXI"/>
    <property type="match status" value="1"/>
</dbReference>
<reference evidence="2" key="1">
    <citation type="submission" date="2020-12" db="EMBL/GenBank/DDBJ databases">
        <title>Bacterial taxonomy.</title>
        <authorList>
            <person name="Pan X."/>
        </authorList>
    </citation>
    <scope>NUCLEOTIDE SEQUENCE</scope>
    <source>
        <strain evidence="2">M0105</strain>
    </source>
</reference>
<evidence type="ECO:0000313" key="2">
    <source>
        <dbReference type="EMBL" id="MBK0400251.1"/>
    </source>
</evidence>
<gene>
    <name evidence="2" type="ORF">H0I76_13715</name>
</gene>
<comment type="caution">
    <text evidence="2">The sequence shown here is derived from an EMBL/GenBank/DDBJ whole genome shotgun (WGS) entry which is preliminary data.</text>
</comment>
<dbReference type="Gene3D" id="3.40.190.10">
    <property type="entry name" value="Periplasmic binding protein-like II"/>
    <property type="match status" value="2"/>
</dbReference>
<dbReference type="RefSeq" id="WP_200610804.1">
    <property type="nucleotide sequence ID" value="NZ_JAEHHL010000008.1"/>
</dbReference>
<evidence type="ECO:0000313" key="3">
    <source>
        <dbReference type="Proteomes" id="UP000655420"/>
    </source>
</evidence>
<dbReference type="PANTHER" id="PTHR42941">
    <property type="entry name" value="SLL1037 PROTEIN"/>
    <property type="match status" value="1"/>
</dbReference>
<feature type="chain" id="PRO_5035297719" evidence="1">
    <location>
        <begin position="24"/>
        <end position="390"/>
    </location>
</feature>
<dbReference type="EMBL" id="JAEHHL010000008">
    <property type="protein sequence ID" value="MBK0400251.1"/>
    <property type="molecule type" value="Genomic_DNA"/>
</dbReference>
<sequence>MTRITSVLAGACAAALIAAPAGAAELKLPGQLAWTAYDTGSAGYNQAVAIGAALKNATGTNLRVLPGKNDVARSEPLRQGKVDFSATGVGGSFMAQEGVFEFGAENWGPQPVRVLVANNGGAVGLAMGVAAEVCEKAGKPGCEGFEYSDLKGMKVAWVKGAPALNVNNTAYLAYGGLTWDDVEMVEFGGFGASWAAMVSGEVDAAFASTNSGKAYEAAASARGLYWPPIDPDNAEGLKRMRDIAPFFAPMTATVGASIDGGPGTPTAGYAYPVLIAMNTQDEELVYQMTKAMVELFPEYDGNAPGIGGWNIDKQNFEWVVPYHGGAIRYFKELGKWSDAAQAHNDRLVARQDALRAAWDELAAEKPAEWEAAWDARRREALTEGGFEVVF</sequence>
<keyword evidence="1" id="KW-0732">Signal</keyword>
<proteinExistence type="predicted"/>
<dbReference type="Pfam" id="PF16868">
    <property type="entry name" value="NMT1_3"/>
    <property type="match status" value="1"/>
</dbReference>
<name>A0A8J7M8H3_9RHOB</name>
<dbReference type="InterPro" id="IPR011852">
    <property type="entry name" value="TRAP_TAXI"/>
</dbReference>
<evidence type="ECO:0000256" key="1">
    <source>
        <dbReference type="SAM" id="SignalP"/>
    </source>
</evidence>
<protein>
    <submittedName>
        <fullName evidence="2">TAXI family TRAP transporter solute-binding subunit</fullName>
    </submittedName>
</protein>
<organism evidence="2 3">
    <name type="scientific">Thermohalobaculum xanthum</name>
    <dbReference type="NCBI Taxonomy" id="2753746"/>
    <lineage>
        <taxon>Bacteria</taxon>
        <taxon>Pseudomonadati</taxon>
        <taxon>Pseudomonadota</taxon>
        <taxon>Alphaproteobacteria</taxon>
        <taxon>Rhodobacterales</taxon>
        <taxon>Paracoccaceae</taxon>
        <taxon>Thermohalobaculum</taxon>
    </lineage>
</organism>
<dbReference type="PANTHER" id="PTHR42941:SF1">
    <property type="entry name" value="SLL1037 PROTEIN"/>
    <property type="match status" value="1"/>
</dbReference>
<dbReference type="AlphaFoldDB" id="A0A8J7M8H3"/>